<sequence length="249" mass="29242">MSNEEILKAVFPLLDGADLASCMVVCKRWRDIARDDYFWKCLCARRWPSICKRPNPPTVTYYKLYQTFYKRQHRRTLLPPRLSFEDLEFFIDIWTEDKLIFSEVVPGPVFQNGIKNIPPGIAEMLRLHLEDPDYKMTIPVEPRLTVLLCQTVTVSVLVGRKDSNRVACIINKSKFDYIDRTAYRAHAFEYLDFSPDYPFTSGIRAWISLRFIDDKNEGIINVYGIEMDFCDAANSKEEVLWLLDMLDWK</sequence>
<gene>
    <name evidence="2" type="ORF">EZV62_015504</name>
</gene>
<name>A0A5C7HLP1_9ROSI</name>
<evidence type="ECO:0000313" key="3">
    <source>
        <dbReference type="Proteomes" id="UP000323000"/>
    </source>
</evidence>
<dbReference type="InterPro" id="IPR044207">
    <property type="entry name" value="At5g39250-like"/>
</dbReference>
<organism evidence="2 3">
    <name type="scientific">Acer yangbiense</name>
    <dbReference type="NCBI Taxonomy" id="1000413"/>
    <lineage>
        <taxon>Eukaryota</taxon>
        <taxon>Viridiplantae</taxon>
        <taxon>Streptophyta</taxon>
        <taxon>Embryophyta</taxon>
        <taxon>Tracheophyta</taxon>
        <taxon>Spermatophyta</taxon>
        <taxon>Magnoliopsida</taxon>
        <taxon>eudicotyledons</taxon>
        <taxon>Gunneridae</taxon>
        <taxon>Pentapetalae</taxon>
        <taxon>rosids</taxon>
        <taxon>malvids</taxon>
        <taxon>Sapindales</taxon>
        <taxon>Sapindaceae</taxon>
        <taxon>Hippocastanoideae</taxon>
        <taxon>Acereae</taxon>
        <taxon>Acer</taxon>
    </lineage>
</organism>
<dbReference type="PANTHER" id="PTHR47722:SF1">
    <property type="entry name" value="F-BOX DOMAIN CONTAINING PROTEIN, EXPRESSED"/>
    <property type="match status" value="1"/>
</dbReference>
<dbReference type="AlphaFoldDB" id="A0A5C7HLP1"/>
<dbReference type="InterPro" id="IPR001810">
    <property type="entry name" value="F-box_dom"/>
</dbReference>
<proteinExistence type="predicted"/>
<accession>A0A5C7HLP1</accession>
<protein>
    <recommendedName>
        <fullName evidence="1">F-box domain-containing protein</fullName>
    </recommendedName>
</protein>
<comment type="caution">
    <text evidence="2">The sequence shown here is derived from an EMBL/GenBank/DDBJ whole genome shotgun (WGS) entry which is preliminary data.</text>
</comment>
<dbReference type="PROSITE" id="PS50181">
    <property type="entry name" value="FBOX"/>
    <property type="match status" value="1"/>
</dbReference>
<dbReference type="Gene3D" id="1.20.1280.50">
    <property type="match status" value="1"/>
</dbReference>
<dbReference type="SUPFAM" id="SSF81383">
    <property type="entry name" value="F-box domain"/>
    <property type="match status" value="1"/>
</dbReference>
<evidence type="ECO:0000259" key="1">
    <source>
        <dbReference type="PROSITE" id="PS50181"/>
    </source>
</evidence>
<dbReference type="Proteomes" id="UP000323000">
    <property type="component" value="Chromosome 7"/>
</dbReference>
<dbReference type="PANTHER" id="PTHR47722">
    <property type="entry name" value="EXPRESSED PROTEIN"/>
    <property type="match status" value="1"/>
</dbReference>
<dbReference type="EMBL" id="VAHF01000007">
    <property type="protein sequence ID" value="TXG57675.1"/>
    <property type="molecule type" value="Genomic_DNA"/>
</dbReference>
<dbReference type="Pfam" id="PF12937">
    <property type="entry name" value="F-box-like"/>
    <property type="match status" value="1"/>
</dbReference>
<reference evidence="3" key="1">
    <citation type="journal article" date="2019" name="Gigascience">
        <title>De novo genome assembly of the endangered Acer yangbiense, a plant species with extremely small populations endemic to Yunnan Province, China.</title>
        <authorList>
            <person name="Yang J."/>
            <person name="Wariss H.M."/>
            <person name="Tao L."/>
            <person name="Zhang R."/>
            <person name="Yun Q."/>
            <person name="Hollingsworth P."/>
            <person name="Dao Z."/>
            <person name="Luo G."/>
            <person name="Guo H."/>
            <person name="Ma Y."/>
            <person name="Sun W."/>
        </authorList>
    </citation>
    <scope>NUCLEOTIDE SEQUENCE [LARGE SCALE GENOMIC DNA]</scope>
    <source>
        <strain evidence="3">cv. Malutang</strain>
    </source>
</reference>
<keyword evidence="3" id="KW-1185">Reference proteome</keyword>
<evidence type="ECO:0000313" key="2">
    <source>
        <dbReference type="EMBL" id="TXG57675.1"/>
    </source>
</evidence>
<dbReference type="OrthoDB" id="192402at2759"/>
<feature type="domain" description="F-box" evidence="1">
    <location>
        <begin position="1"/>
        <end position="42"/>
    </location>
</feature>
<dbReference type="InterPro" id="IPR036047">
    <property type="entry name" value="F-box-like_dom_sf"/>
</dbReference>